<accession>A0A1H2VYI9</accession>
<sequence>MQNPIRIIPILIKPIFWILLFVSASCDNKKEIEQTPSKEALFFGLKPPGSVPEVFAPNIVSTKFYEYGGTFTPDAKEFYFIRQGGPHRESVMVVIELIGNEWKESVVSKRMGQPFISPDGTKMHLGNSYLERTDSGWSEIKKLDPPLNDIPIMRLSASANGTYYFDSYFKEHPDFPLRYSTMVDGKHQAPQILDKSINTGIKNFNHPFIAPDESYVLWDAVKENGYGSSDIYISFKQANNSWGEAINLGDKLNSNAWEASAFVSPDGKYLFFSRNVGSDNYENVDIFWVDAQIIENLKKNQSKIN</sequence>
<dbReference type="EMBL" id="FNMY01000002">
    <property type="protein sequence ID" value="SDW73373.1"/>
    <property type="molecule type" value="Genomic_DNA"/>
</dbReference>
<dbReference type="RefSeq" id="WP_090291442.1">
    <property type="nucleotide sequence ID" value="NZ_FNKI01000001.1"/>
</dbReference>
<dbReference type="Proteomes" id="UP000199592">
    <property type="component" value="Unassembled WGS sequence"/>
</dbReference>
<protein>
    <submittedName>
        <fullName evidence="1">WD40-like Beta Propeller Repeat</fullName>
    </submittedName>
</protein>
<dbReference type="STRING" id="1073328.SAMN05216294_0011"/>
<gene>
    <name evidence="1" type="ORF">SAMN04487892_2281</name>
</gene>
<proteinExistence type="predicted"/>
<organism evidence="1 2">
    <name type="scientific">Flagellimonas zhangzhouensis</name>
    <dbReference type="NCBI Taxonomy" id="1073328"/>
    <lineage>
        <taxon>Bacteria</taxon>
        <taxon>Pseudomonadati</taxon>
        <taxon>Bacteroidota</taxon>
        <taxon>Flavobacteriia</taxon>
        <taxon>Flavobacteriales</taxon>
        <taxon>Flavobacteriaceae</taxon>
        <taxon>Flagellimonas</taxon>
    </lineage>
</organism>
<dbReference type="OrthoDB" id="9809364at2"/>
<dbReference type="AlphaFoldDB" id="A0A1H2VYI9"/>
<reference evidence="2" key="1">
    <citation type="submission" date="2016-10" db="EMBL/GenBank/DDBJ databases">
        <authorList>
            <person name="Varghese N."/>
            <person name="Submissions S."/>
        </authorList>
    </citation>
    <scope>NUCLEOTIDE SEQUENCE [LARGE SCALE GENOMIC DNA]</scope>
    <source>
        <strain evidence="2">DSM 25030</strain>
    </source>
</reference>
<dbReference type="InterPro" id="IPR011659">
    <property type="entry name" value="WD40"/>
</dbReference>
<dbReference type="SUPFAM" id="SSF82171">
    <property type="entry name" value="DPP6 N-terminal domain-like"/>
    <property type="match status" value="1"/>
</dbReference>
<evidence type="ECO:0000313" key="1">
    <source>
        <dbReference type="EMBL" id="SDW73373.1"/>
    </source>
</evidence>
<dbReference type="PROSITE" id="PS51257">
    <property type="entry name" value="PROKAR_LIPOPROTEIN"/>
    <property type="match status" value="1"/>
</dbReference>
<keyword evidence="2" id="KW-1185">Reference proteome</keyword>
<name>A0A1H2VYI9_9FLAO</name>
<evidence type="ECO:0000313" key="2">
    <source>
        <dbReference type="Proteomes" id="UP000199592"/>
    </source>
</evidence>
<dbReference type="Pfam" id="PF07676">
    <property type="entry name" value="PD40"/>
    <property type="match status" value="1"/>
</dbReference>